<dbReference type="OrthoDB" id="10051416at2759"/>
<feature type="region of interest" description="Disordered" evidence="1">
    <location>
        <begin position="1161"/>
        <end position="1212"/>
    </location>
</feature>
<accession>A0A067MJB0</accession>
<feature type="compositionally biased region" description="Acidic residues" evidence="1">
    <location>
        <begin position="1184"/>
        <end position="1193"/>
    </location>
</feature>
<feature type="region of interest" description="Disordered" evidence="1">
    <location>
        <begin position="1244"/>
        <end position="1264"/>
    </location>
</feature>
<dbReference type="InterPro" id="IPR029636">
    <property type="entry name" value="Csf1"/>
</dbReference>
<dbReference type="InterPro" id="IPR048636">
    <property type="entry name" value="Csf1_N"/>
</dbReference>
<dbReference type="Pfam" id="PF21678">
    <property type="entry name" value="Csf1_N"/>
    <property type="match status" value="1"/>
</dbReference>
<dbReference type="PANTHER" id="PTHR32085">
    <property type="entry name" value="PROTEIN CSF1"/>
    <property type="match status" value="1"/>
</dbReference>
<feature type="region of interest" description="Disordered" evidence="1">
    <location>
        <begin position="164"/>
        <end position="197"/>
    </location>
</feature>
<keyword evidence="2" id="KW-0472">Membrane</keyword>
<dbReference type="GO" id="GO:0016020">
    <property type="term" value="C:membrane"/>
    <property type="evidence" value="ECO:0007669"/>
    <property type="project" value="InterPro"/>
</dbReference>
<feature type="compositionally biased region" description="Low complexity" evidence="1">
    <location>
        <begin position="3173"/>
        <end position="3182"/>
    </location>
</feature>
<feature type="region of interest" description="Disordered" evidence="1">
    <location>
        <begin position="3167"/>
        <end position="3238"/>
    </location>
</feature>
<name>A0A067MJB0_BOTB1</name>
<gene>
    <name evidence="4" type="ORF">BOTBODRAFT_177062</name>
</gene>
<feature type="transmembrane region" description="Helical" evidence="2">
    <location>
        <begin position="19"/>
        <end position="39"/>
    </location>
</feature>
<dbReference type="HOGENOM" id="CLU_000463_0_0_1"/>
<evidence type="ECO:0000256" key="2">
    <source>
        <dbReference type="SAM" id="Phobius"/>
    </source>
</evidence>
<feature type="compositionally biased region" description="Basic and acidic residues" evidence="1">
    <location>
        <begin position="1245"/>
        <end position="1256"/>
    </location>
</feature>
<dbReference type="Proteomes" id="UP000027195">
    <property type="component" value="Unassembled WGS sequence"/>
</dbReference>
<protein>
    <recommendedName>
        <fullName evidence="3">Csf1 N-terminal domain-containing protein</fullName>
    </recommendedName>
</protein>
<evidence type="ECO:0000313" key="4">
    <source>
        <dbReference type="EMBL" id="KDQ11666.1"/>
    </source>
</evidence>
<evidence type="ECO:0000313" key="5">
    <source>
        <dbReference type="Proteomes" id="UP000027195"/>
    </source>
</evidence>
<keyword evidence="2" id="KW-0812">Transmembrane</keyword>
<dbReference type="GO" id="GO:0006113">
    <property type="term" value="P:fermentation"/>
    <property type="evidence" value="ECO:0007669"/>
    <property type="project" value="InterPro"/>
</dbReference>
<feature type="region of interest" description="Disordered" evidence="1">
    <location>
        <begin position="2573"/>
        <end position="2604"/>
    </location>
</feature>
<evidence type="ECO:0000256" key="1">
    <source>
        <dbReference type="SAM" id="MobiDB-lite"/>
    </source>
</evidence>
<dbReference type="PANTHER" id="PTHR32085:SF3">
    <property type="entry name" value="PROTEIN CSF1"/>
    <property type="match status" value="1"/>
</dbReference>
<evidence type="ECO:0000259" key="3">
    <source>
        <dbReference type="Pfam" id="PF21678"/>
    </source>
</evidence>
<reference evidence="5" key="1">
    <citation type="journal article" date="2014" name="Proc. Natl. Acad. Sci. U.S.A.">
        <title>Extensive sampling of basidiomycete genomes demonstrates inadequacy of the white-rot/brown-rot paradigm for wood decay fungi.</title>
        <authorList>
            <person name="Riley R."/>
            <person name="Salamov A.A."/>
            <person name="Brown D.W."/>
            <person name="Nagy L.G."/>
            <person name="Floudas D."/>
            <person name="Held B.W."/>
            <person name="Levasseur A."/>
            <person name="Lombard V."/>
            <person name="Morin E."/>
            <person name="Otillar R."/>
            <person name="Lindquist E.A."/>
            <person name="Sun H."/>
            <person name="LaButti K.M."/>
            <person name="Schmutz J."/>
            <person name="Jabbour D."/>
            <person name="Luo H."/>
            <person name="Baker S.E."/>
            <person name="Pisabarro A.G."/>
            <person name="Walton J.D."/>
            <person name="Blanchette R.A."/>
            <person name="Henrissat B."/>
            <person name="Martin F."/>
            <person name="Cullen D."/>
            <person name="Hibbett D.S."/>
            <person name="Grigoriev I.V."/>
        </authorList>
    </citation>
    <scope>NUCLEOTIDE SEQUENCE [LARGE SCALE GENOMIC DNA]</scope>
    <source>
        <strain evidence="5">FD-172 SS1</strain>
    </source>
</reference>
<feature type="domain" description="Csf1 N-terminal" evidence="3">
    <location>
        <begin position="34"/>
        <end position="822"/>
    </location>
</feature>
<dbReference type="STRING" id="930990.A0A067MJB0"/>
<feature type="compositionally biased region" description="Polar residues" evidence="1">
    <location>
        <begin position="3227"/>
        <end position="3238"/>
    </location>
</feature>
<dbReference type="InParanoid" id="A0A067MJB0"/>
<dbReference type="EMBL" id="KL198056">
    <property type="protein sequence ID" value="KDQ11666.1"/>
    <property type="molecule type" value="Genomic_DNA"/>
</dbReference>
<feature type="compositionally biased region" description="Polar residues" evidence="1">
    <location>
        <begin position="167"/>
        <end position="179"/>
    </location>
</feature>
<feature type="compositionally biased region" description="Basic and acidic residues" evidence="1">
    <location>
        <begin position="3187"/>
        <end position="3201"/>
    </location>
</feature>
<organism evidence="4 5">
    <name type="scientific">Botryobasidium botryosum (strain FD-172 SS1)</name>
    <dbReference type="NCBI Taxonomy" id="930990"/>
    <lineage>
        <taxon>Eukaryota</taxon>
        <taxon>Fungi</taxon>
        <taxon>Dikarya</taxon>
        <taxon>Basidiomycota</taxon>
        <taxon>Agaricomycotina</taxon>
        <taxon>Agaricomycetes</taxon>
        <taxon>Cantharellales</taxon>
        <taxon>Botryobasidiaceae</taxon>
        <taxon>Botryobasidium</taxon>
    </lineage>
</organism>
<proteinExistence type="predicted"/>
<sequence>MAGILAVIANDFTSHGFNWLLLIVCIVTVLVASFFLFYWNRLLGWILAFVIRLLLWDKNNVWVECESAQISVLAGRVLLKDLRYHSRNQSVRFLTCHIAWRYWLWRTRTEHDIAQILAGGEGIAPTKAMLLPCRIHLHVEGLEWFIYNRTQAYDDILAQVGHPPPNTQESPFMSESTATAKRVSTDTEGTRTHAPHSYPPSTIPSFSRLTRTYTAAASWVCARFPSFELRDILPIGIDVAKGALALGNDSTPSIFIVDFAKAAGTYSITDSRSSCDFYKQVFSFAFQNTKVITRSNLDYRGSMFDRGKTVFNELQKREQEELHAPPENYLSSNAFRRLAAFLPTFPKSTVLGEAERSTWKGLERYRTAAEKVADNEEPEQEYAKLTTLLETPFLQVAYYSDYAGTVPVDPPDTGMAGLETIDIGNGDLSPQWGVDLVLDGGVINYGPWADRQRDALQRFLFPSTFHSGTPTERLQPGQTRLHVALKIFLELQKPLIMRIPTREASKNWRYDGMGDLDASKRDKRPFGWLDITIGANSTLNYVMPMVANEDGYDNILELHLDQVGISSSVNQTEFLSSQSCRVLCEMPAPLNWCAARQWTFDVSLEHPVIYLLRDHVNLIQDLIRDWTSGPPTAHAHFIPMTYIFNLALKEYRLHLYVSDHNVVDLPLSKDHNAFLIATGSSVSSKVTVPSTKFRPESSTIAFQVDLPDPKLSFATPAWNVRRSFATPRTDELGRIGPVRLEGSYLSHAAVREENVDLLKIDISIEHIALKAFGWAIRHLMLVVDNYFGNFTNFTTRPEYLEKKAKGAVGDPVEQKYREGKSNVFEVLLVLDVQETNLVLPKEIHDCQSAVLVCTSEIQVLLRLHDYSMEMSLNTQPLHISAIEDCSTFLTSRLPPGYGQRSGFFIDSLDIVANRLFGPQPRTSTYLCLWEIQVGAMHGLLSPDLANSLAASGRAFELNYTDLPNAPSEEFHLPSNPDVTFLKFSLASVDLNCRTTTVAAHVELPRGLRLDMNNLAGHHYQKVTTLQLPLCTIRCLHSTTIGGKQRWLEILSASFDGRSDIYSSPYGWREAARSQMEFVAAQDELTQRVPFMYEPYPRPWQAEGSHRNNLFLPHPKLSNPVQSAVRETASLASSLEESLISDEEELSATDWDARVASSRPTSPLILRRTPHSHTPFTDGSISSGDESDDDDIIESESSYTSEGSDLEQPESNFTGSVKQLYPYHRVLRGYLLVANREDGDPFVIDKAGRSGLDKGKYPAEPTPTGEVLEFLPTTPMPFQSDNSEAEQDGGTENKTIIRFESRSTAKVLITPFCPTALEQLQESFDNASSTAEQYVDDFLSKLLASIPCSTKKPQETLVLDLHLPSIHLCTWQDIMSQDAAHAFELESTVFSSPKPFPPRSRLLSHIDLRLESLRAHGFTSTSNAGHNFTIRFNRLAGGLMSTSSYVTRLYPVLDFAVQKTSASWSFSSKSSLMDIGFGDAHVKLDDSSPEVVMGTLQAFERIADSLARAAKKPQERWRSRMSMILWAALRQEGPYFEDADPLSWTQVSFMVTSGTPQRMRSNKSWQLLSALRRCLRRLPDSELRELLSSTIHTVPFQAPPTPSDLLSLIRKRCGDLIEDLDDASILALPLFTSLFPDQSQEEAESQNPAYSNRVPLSTVKLTTGAFTFTLQGEEDPQSELVLGPINLTLNAVTRQLSGRDESIPNESRASITPADGPDQSILHFVLSGSIGQVYLSVYPTSNPFMRHVLRVIRQSNTSPPQTKGSLEHKPSGAKRTNTIMVETFIDADLIGVKVAAQKILFDAQLSGIRIIGTGTDLVGGASSLSGSGSLTARELSLQARVPRTEKVMNPEREVLAAIIAAGISVYGGFDGTHSRCLASLADLQLHVPRSAIKLYHFVEEWRAEYVPIYNTMFQGLLSEIEKRPKLQSPPAAARTASRGTIDIQVSLASLGMTLQVMHGTWLSWQFLNTVAFMHSSTPNVQNSPLHFGTQFASQVITLSNTADTHDATSLKEATAVKLELPSLTVSGHYEDARVECSVTVDFLSLKLKPQFVDDILAVQQKFGSDFNDLLDIVGKTTRQRRISISSAKTTPKETGTSLPYQVLVKLRGFKIGIEGPSSTQYLDSSVMEATVFSGPSQSGVSWQAAISNLALSLAHHSAPRSTQRDFDRKYRSAYMVLDVNVDNYRRTLTDNSEQLNIEVNKIHAVLQAAAIGELGDLIDHVQAEMLLRKEQRAHELEEIKQKTQRVMQTLEFPDQPTESKSWLENRVVSVEIHSVGIAFPLSLSDDFMLARSVDNLENVLLPSSVPAFLITVHSIRFISQRNETGAATMKDFAFQFVRRFDQSIPGHFELIGHKTRNRMHFPEISAEIQSEMSSSHRRIWLRGSVNGFIFDLDPSIALYVFALVDVYRRGKDRIQSWASVSREGTPSLGNLVSETSPLIDAKYSELPTSSLRLSFEFRSGTLCLHPPLPETPSHMARESSTRTQSLPTPILIKTFNFDAPDEATDPGDVFHLPHVSLWGEFRGTPASQKRSISEDPIVSTLALNAAIHSSENTIKPSLLPFIAELTRSVEGRLEQSSPSVETFHRRAHTPTSSTPDHASLAEEYTPPPAISSMRVTLGLRIDRSKLELTCLPDVNVVAGLHWESGGFVMTVSPGAREITFAGSVAGITASLQHGYLSEPCVRANAHNLAFSVTFAKVKTDSAALVNSMSVVVNTEVSTSVRFGRLQDVLCFKAVWLDQIPVFESVSRPTVPHTPHLLPPAPSSTHGDVTPKGPSQPFVIMVLVQLKQIDVEADLGQAITKLTLHVDSLVLRTCLTEVLSEVTMSTGPVSLIAVRAISGYARVPEFFFKTTRRRKNIHLAGGNAAELLDISIRSGELDVSIDHEEKNILLFHADPLDVSVRDDWAYVSPESPLGSRQVHLHFSVLGGDLVAVARIITIPELILTGGKVRALLRSQKEGAARESRAFRSIHFQKPSNPLSDVATAMLHSTLSKLKETETLEFVVVQHMNLRMAKIRVGVLAQRDTRMAQFDAIMVEGELKRNVQTDDSPANRDLRLALQSFNVRGVDGSLGKRLKIDGSSFTAKQWLDTLMVGAKDIFAMPQMVVAMQTTEDPEANQIDYIFHSTFPRPTERAGQHLIYIALDFNKYEQLIAMQNSFRFEMEKAQAEAAEMDRASRQSASVSRRASVSKRGTDPKETKEMREQPADTSLPIPEPNITITPVATQPPSPTMPSGDQQLSPSPSKKIVTIPDPANSHTPKLVTYNSVERVVETPKLQLLGEASPDFDTFKRWTNVGIKESLPIWVHEYATAPLEQIMKVLLEVYIKQLKPEERMVESLSGRSHTEEPEQ</sequence>
<keyword evidence="5" id="KW-1185">Reference proteome</keyword>
<keyword evidence="2" id="KW-1133">Transmembrane helix</keyword>